<proteinExistence type="inferred from homology"/>
<sequence length="255" mass="26562">MSVKDFAGKTVIVTGAASGFGKVTATRFHEKGASVVMVDKDAETLKSVAEQFADNALAITCDVSDPEAVEKMFSRAIGHFGQLDVLVNNAGIAVPGQPDEIDNATWSRVIGTDLSSIFYCSRTAIPHLKKTKGNIINVASISGMGADWNFPAYNAAKGGAVNLTRSLALDLGKYGIRVNAVNPGLCRTAMGKALVEDSEKAKRFIERTALGRLGEPEDVAPVIVFLASPEAGFVTGATVAVDGGTSASNGQPPMS</sequence>
<organism evidence="2 3">
    <name type="scientific">Gluconobacter roseus NBRC 3990</name>
    <dbReference type="NCBI Taxonomy" id="1307950"/>
    <lineage>
        <taxon>Bacteria</taxon>
        <taxon>Pseudomonadati</taxon>
        <taxon>Pseudomonadota</taxon>
        <taxon>Alphaproteobacteria</taxon>
        <taxon>Acetobacterales</taxon>
        <taxon>Acetobacteraceae</taxon>
        <taxon>Gluconobacter</taxon>
    </lineage>
</organism>
<dbReference type="PANTHER" id="PTHR43975:SF2">
    <property type="entry name" value="EG:BACR7A4.14 PROTEIN-RELATED"/>
    <property type="match status" value="1"/>
</dbReference>
<name>A0A4Y3M7M5_9PROT</name>
<evidence type="ECO:0000313" key="2">
    <source>
        <dbReference type="EMBL" id="GEB04533.1"/>
    </source>
</evidence>
<comment type="similarity">
    <text evidence="1">Belongs to the short-chain dehydrogenases/reductases (SDR) family.</text>
</comment>
<protein>
    <submittedName>
        <fullName evidence="2">3-oxoacyl-ACP reductase</fullName>
    </submittedName>
</protein>
<reference evidence="2 3" key="1">
    <citation type="submission" date="2019-06" db="EMBL/GenBank/DDBJ databases">
        <title>Whole genome shotgun sequence of Gluconobacter roseus NBRC 3990.</title>
        <authorList>
            <person name="Hosoyama A."/>
            <person name="Uohara A."/>
            <person name="Ohji S."/>
            <person name="Ichikawa N."/>
        </authorList>
    </citation>
    <scope>NUCLEOTIDE SEQUENCE [LARGE SCALE GENOMIC DNA]</scope>
    <source>
        <strain evidence="2 3">NBRC 3990</strain>
    </source>
</reference>
<keyword evidence="3" id="KW-1185">Reference proteome</keyword>
<dbReference type="PRINTS" id="PR00080">
    <property type="entry name" value="SDRFAMILY"/>
</dbReference>
<dbReference type="CDD" id="cd05233">
    <property type="entry name" value="SDR_c"/>
    <property type="match status" value="1"/>
</dbReference>
<dbReference type="AlphaFoldDB" id="A0A4Y3M7M5"/>
<dbReference type="STRING" id="586239.AD943_02890"/>
<dbReference type="InterPro" id="IPR002347">
    <property type="entry name" value="SDR_fam"/>
</dbReference>
<comment type="caution">
    <text evidence="2">The sequence shown here is derived from an EMBL/GenBank/DDBJ whole genome shotgun (WGS) entry which is preliminary data.</text>
</comment>
<dbReference type="SUPFAM" id="SSF51735">
    <property type="entry name" value="NAD(P)-binding Rossmann-fold domains"/>
    <property type="match status" value="1"/>
</dbReference>
<dbReference type="FunFam" id="3.40.50.720:FF:000084">
    <property type="entry name" value="Short-chain dehydrogenase reductase"/>
    <property type="match status" value="1"/>
</dbReference>
<dbReference type="PROSITE" id="PS00061">
    <property type="entry name" value="ADH_SHORT"/>
    <property type="match status" value="1"/>
</dbReference>
<dbReference type="Gene3D" id="3.40.50.720">
    <property type="entry name" value="NAD(P)-binding Rossmann-like Domain"/>
    <property type="match status" value="1"/>
</dbReference>
<evidence type="ECO:0000313" key="3">
    <source>
        <dbReference type="Proteomes" id="UP000320772"/>
    </source>
</evidence>
<evidence type="ECO:0000256" key="1">
    <source>
        <dbReference type="ARBA" id="ARBA00006484"/>
    </source>
</evidence>
<accession>A0A4Y3M7M5</accession>
<dbReference type="NCBIfam" id="NF005559">
    <property type="entry name" value="PRK07231.1"/>
    <property type="match status" value="1"/>
</dbReference>
<dbReference type="InterPro" id="IPR020904">
    <property type="entry name" value="Sc_DH/Rdtase_CS"/>
</dbReference>
<dbReference type="InterPro" id="IPR036291">
    <property type="entry name" value="NAD(P)-bd_dom_sf"/>
</dbReference>
<dbReference type="PRINTS" id="PR00081">
    <property type="entry name" value="GDHRDH"/>
</dbReference>
<dbReference type="Proteomes" id="UP000320772">
    <property type="component" value="Unassembled WGS sequence"/>
</dbReference>
<dbReference type="PANTHER" id="PTHR43975">
    <property type="entry name" value="ZGC:101858"/>
    <property type="match status" value="1"/>
</dbReference>
<gene>
    <name evidence="2" type="ORF">GRO01_21090</name>
</gene>
<dbReference type="Pfam" id="PF13561">
    <property type="entry name" value="adh_short_C2"/>
    <property type="match status" value="1"/>
</dbReference>
<dbReference type="EMBL" id="BJLY01000004">
    <property type="protein sequence ID" value="GEB04533.1"/>
    <property type="molecule type" value="Genomic_DNA"/>
</dbReference>